<dbReference type="Proteomes" id="UP000229681">
    <property type="component" value="Unassembled WGS sequence"/>
</dbReference>
<dbReference type="SUPFAM" id="SSF52518">
    <property type="entry name" value="Thiamin diphosphate-binding fold (THDP-binding)"/>
    <property type="match status" value="1"/>
</dbReference>
<evidence type="ECO:0000256" key="1">
    <source>
        <dbReference type="ARBA" id="ARBA00001964"/>
    </source>
</evidence>
<evidence type="ECO:0000256" key="3">
    <source>
        <dbReference type="ARBA" id="ARBA00023052"/>
    </source>
</evidence>
<dbReference type="PANTHER" id="PTHR11516:SF60">
    <property type="entry name" value="PYRUVATE DEHYDROGENASE E1 COMPONENT SUBUNIT ALPHA"/>
    <property type="match status" value="1"/>
</dbReference>
<dbReference type="InterPro" id="IPR001017">
    <property type="entry name" value="DH_E1"/>
</dbReference>
<evidence type="ECO:0000259" key="4">
    <source>
        <dbReference type="Pfam" id="PF00676"/>
    </source>
</evidence>
<dbReference type="InterPro" id="IPR050642">
    <property type="entry name" value="PDH_E1_Alpha_Subunit"/>
</dbReference>
<protein>
    <submittedName>
        <fullName evidence="5">Pyruvate dehydrogenase (Acetyl-transferring) E1 component subunit alpha</fullName>
    </submittedName>
</protein>
<evidence type="ECO:0000256" key="2">
    <source>
        <dbReference type="ARBA" id="ARBA00023002"/>
    </source>
</evidence>
<gene>
    <name evidence="5" type="ORF">CUN49_10585</name>
</gene>
<organism evidence="5 6">
    <name type="scientific">Candidatus Thermofonsia Clade 1 bacterium</name>
    <dbReference type="NCBI Taxonomy" id="2364210"/>
    <lineage>
        <taxon>Bacteria</taxon>
        <taxon>Bacillati</taxon>
        <taxon>Chloroflexota</taxon>
        <taxon>Candidatus Thermofontia</taxon>
        <taxon>Candidatus Thermofonsia Clade 1</taxon>
    </lineage>
</organism>
<dbReference type="CDD" id="cd02000">
    <property type="entry name" value="TPP_E1_PDC_ADC_BCADC"/>
    <property type="match status" value="1"/>
</dbReference>
<dbReference type="PANTHER" id="PTHR11516">
    <property type="entry name" value="PYRUVATE DEHYDROGENASE E1 COMPONENT, ALPHA SUBUNIT BACTERIAL AND ORGANELLAR"/>
    <property type="match status" value="1"/>
</dbReference>
<proteinExistence type="predicted"/>
<reference evidence="5 6" key="1">
    <citation type="submission" date="2017-11" db="EMBL/GenBank/DDBJ databases">
        <title>Evolution of Phototrophy in the Chloroflexi Phylum Driven by Horizontal Gene Transfer.</title>
        <authorList>
            <person name="Ward L.M."/>
            <person name="Hemp J."/>
            <person name="Shih P.M."/>
            <person name="Mcglynn S.E."/>
            <person name="Fischer W."/>
        </authorList>
    </citation>
    <scope>NUCLEOTIDE SEQUENCE [LARGE SCALE GENOMIC DNA]</scope>
    <source>
        <strain evidence="5">JP3_13</strain>
    </source>
</reference>
<evidence type="ECO:0000313" key="5">
    <source>
        <dbReference type="EMBL" id="PJF35439.1"/>
    </source>
</evidence>
<sequence>MIVDLTGLAPDLLKEMYRRMVLVREFELRAIAERRIGLIPGFIHASIGQEASAVGVGMAMRAEDVFTSTHRGHGHLIGKGGDVARMMAELAARSTGYCGGRGGSLHIADFALGSLGANGIVAGGIPIAVGAALAFAMRGEDRVAVSFFGDGAANEGAFHEALNLAGLWRLPVVFICENNLYGEGTPQHKQAPIADLALRAESYAFRGVIVDGNDAPAVYRAASEALSQARQGLGPTLIECKTYRWHGHYEGDPQVYKPAGELQEWQQRCPIVRLGAALIATNILSEADLEAIRQSVRAQLDEAVAYARRSPHPQPEEALAGVYAETHNGKVF</sequence>
<dbReference type="Gene3D" id="3.40.50.970">
    <property type="match status" value="1"/>
</dbReference>
<dbReference type="EMBL" id="PGTM01000156">
    <property type="protein sequence ID" value="PJF35439.1"/>
    <property type="molecule type" value="Genomic_DNA"/>
</dbReference>
<keyword evidence="2" id="KW-0560">Oxidoreductase</keyword>
<dbReference type="Pfam" id="PF00676">
    <property type="entry name" value="E1_dh"/>
    <property type="match status" value="1"/>
</dbReference>
<name>A0A2M8PD20_9CHLR</name>
<accession>A0A2M8PD20</accession>
<comment type="caution">
    <text evidence="5">The sequence shown here is derived from an EMBL/GenBank/DDBJ whole genome shotgun (WGS) entry which is preliminary data.</text>
</comment>
<dbReference type="GO" id="GO:0006086">
    <property type="term" value="P:pyruvate decarboxylation to acetyl-CoA"/>
    <property type="evidence" value="ECO:0007669"/>
    <property type="project" value="TreeGrafter"/>
</dbReference>
<dbReference type="GO" id="GO:0004739">
    <property type="term" value="F:pyruvate dehydrogenase (acetyl-transferring) activity"/>
    <property type="evidence" value="ECO:0007669"/>
    <property type="project" value="TreeGrafter"/>
</dbReference>
<comment type="cofactor">
    <cofactor evidence="1">
        <name>thiamine diphosphate</name>
        <dbReference type="ChEBI" id="CHEBI:58937"/>
    </cofactor>
</comment>
<keyword evidence="5" id="KW-0670">Pyruvate</keyword>
<dbReference type="AlphaFoldDB" id="A0A2M8PD20"/>
<evidence type="ECO:0000313" key="6">
    <source>
        <dbReference type="Proteomes" id="UP000229681"/>
    </source>
</evidence>
<keyword evidence="3" id="KW-0786">Thiamine pyrophosphate</keyword>
<feature type="domain" description="Dehydrogenase E1 component" evidence="4">
    <location>
        <begin position="18"/>
        <end position="316"/>
    </location>
</feature>
<dbReference type="InterPro" id="IPR029061">
    <property type="entry name" value="THDP-binding"/>
</dbReference>